<dbReference type="InterPro" id="IPR004217">
    <property type="entry name" value="Tim10-like"/>
</dbReference>
<keyword evidence="4" id="KW-1185">Reference proteome</keyword>
<reference evidence="3 4" key="1">
    <citation type="journal article" date="2010" name="Nature">
        <title>The Ectocarpus genome and the independent evolution of multicellularity in brown algae.</title>
        <authorList>
            <person name="Cock J.M."/>
            <person name="Sterck L."/>
            <person name="Rouze P."/>
            <person name="Scornet D."/>
            <person name="Allen A.E."/>
            <person name="Amoutzias G."/>
            <person name="Anthouard V."/>
            <person name="Artiguenave F."/>
            <person name="Aury J.M."/>
            <person name="Badger J.H."/>
            <person name="Beszteri B."/>
            <person name="Billiau K."/>
            <person name="Bonnet E."/>
            <person name="Bothwell J.H."/>
            <person name="Bowler C."/>
            <person name="Boyen C."/>
            <person name="Brownlee C."/>
            <person name="Carrano C.J."/>
            <person name="Charrier B."/>
            <person name="Cho G.Y."/>
            <person name="Coelho S.M."/>
            <person name="Collen J."/>
            <person name="Corre E."/>
            <person name="Da Silva C."/>
            <person name="Delage L."/>
            <person name="Delaroque N."/>
            <person name="Dittami S.M."/>
            <person name="Doulbeau S."/>
            <person name="Elias M."/>
            <person name="Farnham G."/>
            <person name="Gachon C.M."/>
            <person name="Gschloessl B."/>
            <person name="Heesch S."/>
            <person name="Jabbari K."/>
            <person name="Jubin C."/>
            <person name="Kawai H."/>
            <person name="Kimura K."/>
            <person name="Kloareg B."/>
            <person name="Kupper F.C."/>
            <person name="Lang D."/>
            <person name="Le Bail A."/>
            <person name="Leblanc C."/>
            <person name="Lerouge P."/>
            <person name="Lohr M."/>
            <person name="Lopez P.J."/>
            <person name="Martens C."/>
            <person name="Maumus F."/>
            <person name="Michel G."/>
            <person name="Miranda-Saavedra D."/>
            <person name="Morales J."/>
            <person name="Moreau H."/>
            <person name="Motomura T."/>
            <person name="Nagasato C."/>
            <person name="Napoli C.A."/>
            <person name="Nelson D.R."/>
            <person name="Nyvall-Collen P."/>
            <person name="Peters A.F."/>
            <person name="Pommier C."/>
            <person name="Potin P."/>
            <person name="Poulain J."/>
            <person name="Quesneville H."/>
            <person name="Read B."/>
            <person name="Rensing S.A."/>
            <person name="Ritter A."/>
            <person name="Rousvoal S."/>
            <person name="Samanta M."/>
            <person name="Samson G."/>
            <person name="Schroeder D.C."/>
            <person name="Segurens B."/>
            <person name="Strittmatter M."/>
            <person name="Tonon T."/>
            <person name="Tregear J.W."/>
            <person name="Valentin K."/>
            <person name="von Dassow P."/>
            <person name="Yamagishi T."/>
            <person name="Van de Peer Y."/>
            <person name="Wincker P."/>
        </authorList>
    </citation>
    <scope>NUCLEOTIDE SEQUENCE [LARGE SCALE GENOMIC DNA]</scope>
    <source>
        <strain evidence="4">Ec32 / CCAP1310/4</strain>
    </source>
</reference>
<dbReference type="EMBL" id="FN649750">
    <property type="protein sequence ID" value="CBJ31294.1"/>
    <property type="molecule type" value="Genomic_DNA"/>
</dbReference>
<keyword evidence="1" id="KW-0472">Membrane</keyword>
<dbReference type="Pfam" id="PF02953">
    <property type="entry name" value="zf-Tim10_DDP"/>
    <property type="match status" value="1"/>
</dbReference>
<keyword evidence="1" id="KW-0653">Protein transport</keyword>
<dbReference type="eggNOG" id="KOG1733">
    <property type="taxonomic scope" value="Eukaryota"/>
</dbReference>
<evidence type="ECO:0000313" key="4">
    <source>
        <dbReference type="Proteomes" id="UP000002630"/>
    </source>
</evidence>
<comment type="subcellular location">
    <subcellularLocation>
        <location evidence="1">Mitochondrion inner membrane</location>
        <topology evidence="1">Peripheral membrane protein</topology>
        <orientation evidence="1">Intermembrane side</orientation>
    </subcellularLocation>
</comment>
<dbReference type="EMBL" id="FN648424">
    <property type="protein sequence ID" value="CBJ31294.1"/>
    <property type="molecule type" value="Genomic_DNA"/>
</dbReference>
<gene>
    <name evidence="3" type="primary">Tim8</name>
    <name evidence="3" type="ORF">Esi_0243_0012</name>
</gene>
<dbReference type="InterPro" id="IPR035427">
    <property type="entry name" value="Tim10-like_dom_sf"/>
</dbReference>
<protein>
    <recommendedName>
        <fullName evidence="1">Mitochondrial import inner membrane translocase subunit</fullName>
    </recommendedName>
</protein>
<name>D7FT03_ECTSI</name>
<evidence type="ECO:0000259" key="2">
    <source>
        <dbReference type="Pfam" id="PF02953"/>
    </source>
</evidence>
<evidence type="ECO:0000256" key="1">
    <source>
        <dbReference type="RuleBase" id="RU367043"/>
    </source>
</evidence>
<keyword evidence="1" id="KW-0143">Chaperone</keyword>
<dbReference type="Gene3D" id="1.10.287.810">
    <property type="entry name" value="Mitochondrial import inner membrane translocase subunit tim13 like domains"/>
    <property type="match status" value="1"/>
</dbReference>
<organism evidence="3 4">
    <name type="scientific">Ectocarpus siliculosus</name>
    <name type="common">Brown alga</name>
    <name type="synonym">Conferva siliculosa</name>
    <dbReference type="NCBI Taxonomy" id="2880"/>
    <lineage>
        <taxon>Eukaryota</taxon>
        <taxon>Sar</taxon>
        <taxon>Stramenopiles</taxon>
        <taxon>Ochrophyta</taxon>
        <taxon>PX clade</taxon>
        <taxon>Phaeophyceae</taxon>
        <taxon>Ectocarpales</taxon>
        <taxon>Ectocarpaceae</taxon>
        <taxon>Ectocarpus</taxon>
    </lineage>
</organism>
<proteinExistence type="inferred from homology"/>
<comment type="function">
    <text evidence="1">Mitochondrial intermembrane chaperone that participates in the import and insertion of some multi-pass transmembrane proteins into the mitochondrial inner membrane. Also required for the transfer of beta-barrel precursors from the TOM complex to the sorting and assembly machinery (SAM complex) of the outer membrane. Acts as a chaperone-like protein that protects the hydrophobic precursors from aggregation and guide them through the mitochondrial intermembrane space.</text>
</comment>
<dbReference type="GO" id="GO:0015031">
    <property type="term" value="P:protein transport"/>
    <property type="evidence" value="ECO:0007669"/>
    <property type="project" value="UniProtKB-KW"/>
</dbReference>
<dbReference type="AlphaFoldDB" id="D7FT03"/>
<dbReference type="InParanoid" id="D7FT03"/>
<dbReference type="Proteomes" id="UP000002630">
    <property type="component" value="Linkage Group LG25"/>
</dbReference>
<feature type="domain" description="Tim10-like" evidence="2">
    <location>
        <begin position="15"/>
        <end position="76"/>
    </location>
</feature>
<keyword evidence="1" id="KW-0811">Translocation</keyword>
<accession>D7FT03</accession>
<keyword evidence="1" id="KW-1015">Disulfide bond</keyword>
<keyword evidence="1" id="KW-0999">Mitochondrion inner membrane</keyword>
<comment type="subunit">
    <text evidence="1">Heterohexamer.</text>
</comment>
<comment type="domain">
    <text evidence="1">The twin CX3C motif contains 4 conserved Cys residues that form 2 disulfide bonds in the mitochondrial intermembrane space.</text>
</comment>
<sequence length="82" mass="9123">MDGQASAEQQQAIIQQLQEQVQAKALQELMTQMTDQCFNRCAKTSSGDRINSSEQGCLAMCMDRYMDTMGLVNKAMVAKANR</sequence>
<comment type="similarity">
    <text evidence="1">Belongs to the small Tim family.</text>
</comment>
<dbReference type="OrthoDB" id="7813104at2759"/>
<keyword evidence="1" id="KW-0496">Mitochondrion</keyword>
<dbReference type="SUPFAM" id="SSF144122">
    <property type="entry name" value="Tim10-like"/>
    <property type="match status" value="1"/>
</dbReference>
<evidence type="ECO:0000313" key="3">
    <source>
        <dbReference type="EMBL" id="CBJ31294.1"/>
    </source>
</evidence>
<keyword evidence="1" id="KW-0813">Transport</keyword>
<dbReference type="GO" id="GO:0005743">
    <property type="term" value="C:mitochondrial inner membrane"/>
    <property type="evidence" value="ECO:0007669"/>
    <property type="project" value="UniProtKB-SubCell"/>
</dbReference>
<dbReference type="OMA" id="CKCFEKC"/>